<comment type="caution">
    <text evidence="3">The sequence shown here is derived from an EMBL/GenBank/DDBJ whole genome shotgun (WGS) entry which is preliminary data.</text>
</comment>
<name>A0ABS4FNF0_9BACL</name>
<sequence>MDWSEMMSRNETSFWGFIGFKLLTTEEDKVEVGLTATEKHLNPMGIVHGGVLTAMMDQAMGTLAMIHWQGTPGVTTQIDVNFLNAMTSGELVATAHIVHASQRTLILRAEIHNEDGILGCISTATFRMLKNN</sequence>
<accession>A0ABS4FNF0</accession>
<gene>
    <name evidence="3" type="ORF">J2Z32_000715</name>
</gene>
<evidence type="ECO:0000256" key="1">
    <source>
        <dbReference type="ARBA" id="ARBA00022801"/>
    </source>
</evidence>
<dbReference type="CDD" id="cd03443">
    <property type="entry name" value="PaaI_thioesterase"/>
    <property type="match status" value="1"/>
</dbReference>
<dbReference type="InterPro" id="IPR006683">
    <property type="entry name" value="Thioestr_dom"/>
</dbReference>
<keyword evidence="1" id="KW-0378">Hydrolase</keyword>
<organism evidence="3 4">
    <name type="scientific">Paenibacillus turicensis</name>
    <dbReference type="NCBI Taxonomy" id="160487"/>
    <lineage>
        <taxon>Bacteria</taxon>
        <taxon>Bacillati</taxon>
        <taxon>Bacillota</taxon>
        <taxon>Bacilli</taxon>
        <taxon>Bacillales</taxon>
        <taxon>Paenibacillaceae</taxon>
        <taxon>Paenibacillus</taxon>
    </lineage>
</organism>
<protein>
    <submittedName>
        <fullName evidence="3">Uncharacterized protein (TIGR00369 family)</fullName>
    </submittedName>
</protein>
<dbReference type="EMBL" id="JAGGKG010000002">
    <property type="protein sequence ID" value="MBP1904098.1"/>
    <property type="molecule type" value="Genomic_DNA"/>
</dbReference>
<proteinExistence type="predicted"/>
<feature type="domain" description="Thioesterase" evidence="2">
    <location>
        <begin position="44"/>
        <end position="120"/>
    </location>
</feature>
<dbReference type="PANTHER" id="PTHR43240:SF1">
    <property type="entry name" value="BLR5584 PROTEIN"/>
    <property type="match status" value="1"/>
</dbReference>
<dbReference type="NCBIfam" id="TIGR00369">
    <property type="entry name" value="unchar_dom_1"/>
    <property type="match status" value="1"/>
</dbReference>
<evidence type="ECO:0000313" key="3">
    <source>
        <dbReference type="EMBL" id="MBP1904098.1"/>
    </source>
</evidence>
<dbReference type="Proteomes" id="UP001519272">
    <property type="component" value="Unassembled WGS sequence"/>
</dbReference>
<dbReference type="InterPro" id="IPR029069">
    <property type="entry name" value="HotDog_dom_sf"/>
</dbReference>
<evidence type="ECO:0000259" key="2">
    <source>
        <dbReference type="Pfam" id="PF03061"/>
    </source>
</evidence>
<reference evidence="3 4" key="1">
    <citation type="submission" date="2021-03" db="EMBL/GenBank/DDBJ databases">
        <title>Genomic Encyclopedia of Type Strains, Phase IV (KMG-IV): sequencing the most valuable type-strain genomes for metagenomic binning, comparative biology and taxonomic classification.</title>
        <authorList>
            <person name="Goeker M."/>
        </authorList>
    </citation>
    <scope>NUCLEOTIDE SEQUENCE [LARGE SCALE GENOMIC DNA]</scope>
    <source>
        <strain evidence="3 4">DSM 14349</strain>
    </source>
</reference>
<evidence type="ECO:0000313" key="4">
    <source>
        <dbReference type="Proteomes" id="UP001519272"/>
    </source>
</evidence>
<dbReference type="Pfam" id="PF03061">
    <property type="entry name" value="4HBT"/>
    <property type="match status" value="1"/>
</dbReference>
<keyword evidence="4" id="KW-1185">Reference proteome</keyword>
<dbReference type="RefSeq" id="WP_210087774.1">
    <property type="nucleotide sequence ID" value="NZ_JAGGKG010000002.1"/>
</dbReference>
<dbReference type="InterPro" id="IPR003736">
    <property type="entry name" value="PAAI_dom"/>
</dbReference>
<dbReference type="Gene3D" id="3.10.129.10">
    <property type="entry name" value="Hotdog Thioesterase"/>
    <property type="match status" value="1"/>
</dbReference>
<dbReference type="SUPFAM" id="SSF54637">
    <property type="entry name" value="Thioesterase/thiol ester dehydrase-isomerase"/>
    <property type="match status" value="1"/>
</dbReference>
<dbReference type="PANTHER" id="PTHR43240">
    <property type="entry name" value="1,4-DIHYDROXY-2-NAPHTHOYL-COA THIOESTERASE 1"/>
    <property type="match status" value="1"/>
</dbReference>